<sequence length="148" mass="16323">LDTSKWNVRDGEYLSQDSGYLLAANVSARDGNLAIQAKPESYGGRPYTTGYVDTNGLYALPDSFRVEARAKVPMEQGMWSGPLWLRPSDRSDGEIDLGETTNIRGQGPTAHHTIHTGYGADHRRFKSMVSFASLGDRSGTGWHTYVVR</sequence>
<accession>A0A060CJQ2</accession>
<reference evidence="3" key="1">
    <citation type="journal article" date="2013" name="Environ. Microbiol.">
        <title>Seasonally variable intestinal metagenomes of the red palm weevil (Rhynchophorus ferrugineus).</title>
        <authorList>
            <person name="Jia S."/>
            <person name="Zhang X."/>
            <person name="Zhang G."/>
            <person name="Yin A."/>
            <person name="Zhang S."/>
            <person name="Li F."/>
            <person name="Wang L."/>
            <person name="Zhao D."/>
            <person name="Yun Q."/>
            <person name="Tala"/>
            <person name="Wang J."/>
            <person name="Sun G."/>
            <person name="Baabdullah M."/>
            <person name="Yu X."/>
            <person name="Hu S."/>
            <person name="Al-Mssallem I.S."/>
            <person name="Yu J."/>
        </authorList>
    </citation>
    <scope>NUCLEOTIDE SEQUENCE</scope>
</reference>
<evidence type="ECO:0000313" key="3">
    <source>
        <dbReference type="EMBL" id="AIA95207.1"/>
    </source>
</evidence>
<dbReference type="PROSITE" id="PS51762">
    <property type="entry name" value="GH16_2"/>
    <property type="match status" value="1"/>
</dbReference>
<protein>
    <submittedName>
        <fullName evidence="3">CAZy families GH16 protein</fullName>
    </submittedName>
</protein>
<dbReference type="GO" id="GO:0004553">
    <property type="term" value="F:hydrolase activity, hydrolyzing O-glycosyl compounds"/>
    <property type="evidence" value="ECO:0007669"/>
    <property type="project" value="InterPro"/>
</dbReference>
<dbReference type="GO" id="GO:0005975">
    <property type="term" value="P:carbohydrate metabolic process"/>
    <property type="evidence" value="ECO:0007669"/>
    <property type="project" value="InterPro"/>
</dbReference>
<feature type="non-terminal residue" evidence="3">
    <location>
        <position position="148"/>
    </location>
</feature>
<dbReference type="PANTHER" id="PTHR10963">
    <property type="entry name" value="GLYCOSYL HYDROLASE-RELATED"/>
    <property type="match status" value="1"/>
</dbReference>
<evidence type="ECO:0000259" key="2">
    <source>
        <dbReference type="PROSITE" id="PS51762"/>
    </source>
</evidence>
<dbReference type="PANTHER" id="PTHR10963:SF55">
    <property type="entry name" value="GLYCOSIDE HYDROLASE FAMILY 16 PROTEIN"/>
    <property type="match status" value="1"/>
</dbReference>
<dbReference type="SUPFAM" id="SSF49899">
    <property type="entry name" value="Concanavalin A-like lectins/glucanases"/>
    <property type="match status" value="1"/>
</dbReference>
<feature type="domain" description="GH16" evidence="2">
    <location>
        <begin position="2"/>
        <end position="148"/>
    </location>
</feature>
<dbReference type="InterPro" id="IPR000757">
    <property type="entry name" value="Beta-glucanase-like"/>
</dbReference>
<comment type="similarity">
    <text evidence="1">Belongs to the glycosyl hydrolase 16 family.</text>
</comment>
<evidence type="ECO:0000256" key="1">
    <source>
        <dbReference type="ARBA" id="ARBA00006865"/>
    </source>
</evidence>
<dbReference type="Gene3D" id="2.60.120.200">
    <property type="match status" value="1"/>
</dbReference>
<organism evidence="3">
    <name type="scientific">uncultured Chitinophaga sp</name>
    <dbReference type="NCBI Taxonomy" id="339340"/>
    <lineage>
        <taxon>Bacteria</taxon>
        <taxon>Pseudomonadati</taxon>
        <taxon>Bacteroidota</taxon>
        <taxon>Chitinophagia</taxon>
        <taxon>Chitinophagales</taxon>
        <taxon>Chitinophagaceae</taxon>
        <taxon>Chitinophaga</taxon>
        <taxon>environmental samples</taxon>
    </lineage>
</organism>
<dbReference type="InterPro" id="IPR013320">
    <property type="entry name" value="ConA-like_dom_sf"/>
</dbReference>
<name>A0A060CJQ2_9BACT</name>
<feature type="non-terminal residue" evidence="3">
    <location>
        <position position="1"/>
    </location>
</feature>
<dbReference type="AlphaFoldDB" id="A0A060CJQ2"/>
<dbReference type="InterPro" id="IPR050546">
    <property type="entry name" value="Glycosyl_Hydrlase_16"/>
</dbReference>
<dbReference type="EMBL" id="KF127847">
    <property type="protein sequence ID" value="AIA95207.1"/>
    <property type="molecule type" value="Genomic_DNA"/>
</dbReference>
<proteinExistence type="inferred from homology"/>